<dbReference type="PANTHER" id="PTHR13943:SF77">
    <property type="entry name" value="LRAT DOMAIN-CONTAINING PROTEIN"/>
    <property type="match status" value="1"/>
</dbReference>
<sequence length="176" mass="19805">MEVVRRHNQTVLDSLEPGDMIEFHRPMYSHWAVYIGDEQVVHLTGENDGIKDGKGDPGKFCSPCGVQLKKAFVRVSLFWDVAGESKAVKNNGKDRKHRPSGCEEIVERALSKLGEIGYNVLWKNCEHFAAWCRYGVEWSEQVDTFLTGAWVFSAVVAGIAILIGFGRQKYKQGNKT</sequence>
<dbReference type="GO" id="GO:0008970">
    <property type="term" value="F:phospholipase A1 activity"/>
    <property type="evidence" value="ECO:0007669"/>
    <property type="project" value="TreeGrafter"/>
</dbReference>
<organism evidence="7 8">
    <name type="scientific">Lingula anatina</name>
    <name type="common">Brachiopod</name>
    <name type="synonym">Lingula unguis</name>
    <dbReference type="NCBI Taxonomy" id="7574"/>
    <lineage>
        <taxon>Eukaryota</taxon>
        <taxon>Metazoa</taxon>
        <taxon>Spiralia</taxon>
        <taxon>Lophotrochozoa</taxon>
        <taxon>Brachiopoda</taxon>
        <taxon>Linguliformea</taxon>
        <taxon>Lingulata</taxon>
        <taxon>Lingulida</taxon>
        <taxon>Linguloidea</taxon>
        <taxon>Lingulidae</taxon>
        <taxon>Lingula</taxon>
    </lineage>
</organism>
<evidence type="ECO:0000313" key="8">
    <source>
        <dbReference type="RefSeq" id="XP_013416978.1"/>
    </source>
</evidence>
<gene>
    <name evidence="8" type="primary">LOC106178374</name>
</gene>
<dbReference type="GO" id="GO:0070292">
    <property type="term" value="P:N-acylphosphatidylethanolamine metabolic process"/>
    <property type="evidence" value="ECO:0007669"/>
    <property type="project" value="TreeGrafter"/>
</dbReference>
<feature type="domain" description="LRAT" evidence="6">
    <location>
        <begin position="20"/>
        <end position="141"/>
    </location>
</feature>
<dbReference type="RefSeq" id="XP_013416978.1">
    <property type="nucleotide sequence ID" value="XM_013561524.1"/>
</dbReference>
<dbReference type="PROSITE" id="PS51934">
    <property type="entry name" value="LRAT"/>
    <property type="match status" value="1"/>
</dbReference>
<keyword evidence="2" id="KW-0808">Transferase</keyword>
<evidence type="ECO:0000256" key="3">
    <source>
        <dbReference type="ARBA" id="ARBA00022801"/>
    </source>
</evidence>
<reference evidence="8" key="1">
    <citation type="submission" date="2025-08" db="UniProtKB">
        <authorList>
            <consortium name="RefSeq"/>
        </authorList>
    </citation>
    <scope>IDENTIFICATION</scope>
    <source>
        <tissue evidence="8">Gonads</tissue>
    </source>
</reference>
<feature type="transmembrane region" description="Helical" evidence="5">
    <location>
        <begin position="145"/>
        <end position="165"/>
    </location>
</feature>
<name>A0A1S3K2W9_LINAN</name>
<dbReference type="STRING" id="7574.A0A1S3K2W9"/>
<keyword evidence="7" id="KW-1185">Reference proteome</keyword>
<keyword evidence="3" id="KW-0378">Hydrolase</keyword>
<dbReference type="Gene3D" id="3.90.1720.10">
    <property type="entry name" value="endopeptidase domain like (from Nostoc punctiforme)"/>
    <property type="match status" value="1"/>
</dbReference>
<dbReference type="KEGG" id="lak:106178374"/>
<evidence type="ECO:0000256" key="2">
    <source>
        <dbReference type="ARBA" id="ARBA00022679"/>
    </source>
</evidence>
<evidence type="ECO:0000259" key="6">
    <source>
        <dbReference type="PROSITE" id="PS51934"/>
    </source>
</evidence>
<keyword evidence="5" id="KW-0472">Membrane</keyword>
<keyword evidence="5" id="KW-1133">Transmembrane helix</keyword>
<dbReference type="GO" id="GO:0004623">
    <property type="term" value="F:phospholipase A2 activity"/>
    <property type="evidence" value="ECO:0007669"/>
    <property type="project" value="TreeGrafter"/>
</dbReference>
<dbReference type="SUPFAM" id="SSF54001">
    <property type="entry name" value="Cysteine proteinases"/>
    <property type="match status" value="1"/>
</dbReference>
<accession>A0A1S3K2W9</accession>
<evidence type="ECO:0000256" key="1">
    <source>
        <dbReference type="ARBA" id="ARBA00007824"/>
    </source>
</evidence>
<dbReference type="InParanoid" id="A0A1S3K2W9"/>
<evidence type="ECO:0000256" key="5">
    <source>
        <dbReference type="SAM" id="Phobius"/>
    </source>
</evidence>
<dbReference type="InterPro" id="IPR051496">
    <property type="entry name" value="H-rev107_PLA/AT"/>
</dbReference>
<dbReference type="GeneID" id="106178374"/>
<proteinExistence type="inferred from homology"/>
<keyword evidence="4" id="KW-0443">Lipid metabolism</keyword>
<dbReference type="GO" id="GO:0005737">
    <property type="term" value="C:cytoplasm"/>
    <property type="evidence" value="ECO:0007669"/>
    <property type="project" value="TreeGrafter"/>
</dbReference>
<evidence type="ECO:0000313" key="7">
    <source>
        <dbReference type="Proteomes" id="UP000085678"/>
    </source>
</evidence>
<protein>
    <submittedName>
        <fullName evidence="8">HRAS-like suppressor 3</fullName>
    </submittedName>
</protein>
<comment type="similarity">
    <text evidence="1">Belongs to the H-rev107 family.</text>
</comment>
<evidence type="ECO:0000256" key="4">
    <source>
        <dbReference type="ARBA" id="ARBA00023098"/>
    </source>
</evidence>
<dbReference type="PANTHER" id="PTHR13943">
    <property type="entry name" value="HRAS-LIKE SUPPRESSOR - RELATED"/>
    <property type="match status" value="1"/>
</dbReference>
<dbReference type="InterPro" id="IPR038765">
    <property type="entry name" value="Papain-like_cys_pep_sf"/>
</dbReference>
<dbReference type="Proteomes" id="UP000085678">
    <property type="component" value="Unplaced"/>
</dbReference>
<keyword evidence="5" id="KW-0812">Transmembrane</keyword>
<dbReference type="Pfam" id="PF04970">
    <property type="entry name" value="LRAT"/>
    <property type="match status" value="1"/>
</dbReference>
<dbReference type="InterPro" id="IPR007053">
    <property type="entry name" value="LRAT_dom"/>
</dbReference>
<dbReference type="GO" id="GO:0016410">
    <property type="term" value="F:N-acyltransferase activity"/>
    <property type="evidence" value="ECO:0007669"/>
    <property type="project" value="TreeGrafter"/>
</dbReference>
<dbReference type="OrthoDB" id="421951at2759"/>
<dbReference type="AlphaFoldDB" id="A0A1S3K2W9"/>